<dbReference type="PANTHER" id="PTHR10039:SF5">
    <property type="entry name" value="NACHT DOMAIN-CONTAINING PROTEIN"/>
    <property type="match status" value="1"/>
</dbReference>
<dbReference type="AlphaFoldDB" id="A0AAE0N0D3"/>
<evidence type="ECO:0000259" key="2">
    <source>
        <dbReference type="Pfam" id="PF24883"/>
    </source>
</evidence>
<dbReference type="Proteomes" id="UP001287356">
    <property type="component" value="Unassembled WGS sequence"/>
</dbReference>
<dbReference type="InterPro" id="IPR056884">
    <property type="entry name" value="NPHP3-like_N"/>
</dbReference>
<dbReference type="InterPro" id="IPR056693">
    <property type="entry name" value="DUF7791"/>
</dbReference>
<evidence type="ECO:0000313" key="5">
    <source>
        <dbReference type="Proteomes" id="UP001287356"/>
    </source>
</evidence>
<reference evidence="4" key="1">
    <citation type="journal article" date="2023" name="Mol. Phylogenet. Evol.">
        <title>Genome-scale phylogeny and comparative genomics of the fungal order Sordariales.</title>
        <authorList>
            <person name="Hensen N."/>
            <person name="Bonometti L."/>
            <person name="Westerberg I."/>
            <person name="Brannstrom I.O."/>
            <person name="Guillou S."/>
            <person name="Cros-Aarteil S."/>
            <person name="Calhoun S."/>
            <person name="Haridas S."/>
            <person name="Kuo A."/>
            <person name="Mondo S."/>
            <person name="Pangilinan J."/>
            <person name="Riley R."/>
            <person name="LaButti K."/>
            <person name="Andreopoulos B."/>
            <person name="Lipzen A."/>
            <person name="Chen C."/>
            <person name="Yan M."/>
            <person name="Daum C."/>
            <person name="Ng V."/>
            <person name="Clum A."/>
            <person name="Steindorff A."/>
            <person name="Ohm R.A."/>
            <person name="Martin F."/>
            <person name="Silar P."/>
            <person name="Natvig D.O."/>
            <person name="Lalanne C."/>
            <person name="Gautier V."/>
            <person name="Ament-Velasquez S.L."/>
            <person name="Kruys A."/>
            <person name="Hutchinson M.I."/>
            <person name="Powell A.J."/>
            <person name="Barry K."/>
            <person name="Miller A.N."/>
            <person name="Grigoriev I.V."/>
            <person name="Debuchy R."/>
            <person name="Gladieux P."/>
            <person name="Hiltunen Thoren M."/>
            <person name="Johannesson H."/>
        </authorList>
    </citation>
    <scope>NUCLEOTIDE SEQUENCE</scope>
    <source>
        <strain evidence="4">CBS 958.72</strain>
    </source>
</reference>
<gene>
    <name evidence="4" type="ORF">B0T24DRAFT_500359</name>
</gene>
<dbReference type="EMBL" id="JAULSN010000008">
    <property type="protein sequence ID" value="KAK3365533.1"/>
    <property type="molecule type" value="Genomic_DNA"/>
</dbReference>
<protein>
    <recommendedName>
        <fullName evidence="6">NACHT domain-containing protein</fullName>
    </recommendedName>
</protein>
<sequence length="714" mass="80728">MAEAAAAFALAASIVQFLDFGAKLASKAWRIHQNGQDGVDELLDIHDTTKDLTEILTQLRVPDSLDTQASTDHSGLLSLANSCQAVAEELIELLGTVKLPHRWQPGRRAALKAALKIVLKEGEIRSLHERIDYFRQQLTLHLLSLIKQSSSEPGRNQAGSLILEKMFLGGSIVSSARLDTKVLRNSLVSEIFKTTDNATFSHIASPVTVTVTPDQQADFLQAILRQLDYATMDDRDGRILEPDQETFEWIFRDPAEYPSRVAGHRQWSHFGEWLRSDSQLYWITGKAGSGKSTLMKYIACPEMDEADPKDPELRDWAAGHKLVVSSFFFWNSGELIQKTFEGLFRTLLFQILEQCPEIVPYIMPPRWESFCLFGGCDEKWSDGELRAALQLAVSHDPDSFRYCLFIDGLDEFEGDHKYLTSFLKSLLASPNVKICASSRPWIVFEDEFALKPHLKLEHITYDDIKRCVTSRLESDPGYLKLELREPEYAVALIGDIITRSSGVFLWVNIVVSNLIKGFTEGDRVSDIQRRLESLPLDLEQLYDKILQGIDPFYMEHTAQLFLLRNACPTPPDLLLFSFADEPGTTEEGCRDLEGGALLSSQVKTAKEEAMRRRINSRCLGLLEVSGPFIDSISGQSSPYECYRVEYLHRTVREFLQKPSIKTRLATVLKEPFDPHLRLCAAYLSYARRVSPSLQGEARLRHLSSEVRLCLYHAS</sequence>
<dbReference type="PANTHER" id="PTHR10039">
    <property type="entry name" value="AMELOGENIN"/>
    <property type="match status" value="1"/>
</dbReference>
<name>A0AAE0N0D3_9PEZI</name>
<feature type="non-terminal residue" evidence="4">
    <location>
        <position position="714"/>
    </location>
</feature>
<dbReference type="Pfam" id="PF25053">
    <property type="entry name" value="DUF7791"/>
    <property type="match status" value="1"/>
</dbReference>
<proteinExistence type="predicted"/>
<dbReference type="SUPFAM" id="SSF52540">
    <property type="entry name" value="P-loop containing nucleoside triphosphate hydrolases"/>
    <property type="match status" value="1"/>
</dbReference>
<keyword evidence="1" id="KW-0677">Repeat</keyword>
<dbReference type="Gene3D" id="3.40.50.300">
    <property type="entry name" value="P-loop containing nucleotide triphosphate hydrolases"/>
    <property type="match status" value="1"/>
</dbReference>
<feature type="domain" description="DUF7791" evidence="3">
    <location>
        <begin position="549"/>
        <end position="691"/>
    </location>
</feature>
<dbReference type="Pfam" id="PF24883">
    <property type="entry name" value="NPHP3_N"/>
    <property type="match status" value="1"/>
</dbReference>
<reference evidence="4" key="2">
    <citation type="submission" date="2023-06" db="EMBL/GenBank/DDBJ databases">
        <authorList>
            <consortium name="Lawrence Berkeley National Laboratory"/>
            <person name="Haridas S."/>
            <person name="Hensen N."/>
            <person name="Bonometti L."/>
            <person name="Westerberg I."/>
            <person name="Brannstrom I.O."/>
            <person name="Guillou S."/>
            <person name="Cros-Aarteil S."/>
            <person name="Calhoun S."/>
            <person name="Kuo A."/>
            <person name="Mondo S."/>
            <person name="Pangilinan J."/>
            <person name="Riley R."/>
            <person name="Labutti K."/>
            <person name="Andreopoulos B."/>
            <person name="Lipzen A."/>
            <person name="Chen C."/>
            <person name="Yanf M."/>
            <person name="Daum C."/>
            <person name="Ng V."/>
            <person name="Clum A."/>
            <person name="Steindorff A."/>
            <person name="Ohm R."/>
            <person name="Martin F."/>
            <person name="Silar P."/>
            <person name="Natvig D."/>
            <person name="Lalanne C."/>
            <person name="Gautier V."/>
            <person name="Ament-Velasquez S.L."/>
            <person name="Kruys A."/>
            <person name="Hutchinson M.I."/>
            <person name="Powell A.J."/>
            <person name="Barry K."/>
            <person name="Miller A.N."/>
            <person name="Grigoriev I.V."/>
            <person name="Debuchy R."/>
            <person name="Gladieux P."/>
            <person name="Thoren M.H."/>
            <person name="Johannesson H."/>
        </authorList>
    </citation>
    <scope>NUCLEOTIDE SEQUENCE</scope>
    <source>
        <strain evidence="4">CBS 958.72</strain>
    </source>
</reference>
<organism evidence="4 5">
    <name type="scientific">Lasiosphaeria ovina</name>
    <dbReference type="NCBI Taxonomy" id="92902"/>
    <lineage>
        <taxon>Eukaryota</taxon>
        <taxon>Fungi</taxon>
        <taxon>Dikarya</taxon>
        <taxon>Ascomycota</taxon>
        <taxon>Pezizomycotina</taxon>
        <taxon>Sordariomycetes</taxon>
        <taxon>Sordariomycetidae</taxon>
        <taxon>Sordariales</taxon>
        <taxon>Lasiosphaeriaceae</taxon>
        <taxon>Lasiosphaeria</taxon>
    </lineage>
</organism>
<evidence type="ECO:0000256" key="1">
    <source>
        <dbReference type="ARBA" id="ARBA00022737"/>
    </source>
</evidence>
<evidence type="ECO:0000259" key="3">
    <source>
        <dbReference type="Pfam" id="PF25053"/>
    </source>
</evidence>
<evidence type="ECO:0000313" key="4">
    <source>
        <dbReference type="EMBL" id="KAK3365533.1"/>
    </source>
</evidence>
<keyword evidence="5" id="KW-1185">Reference proteome</keyword>
<dbReference type="InterPro" id="IPR027417">
    <property type="entry name" value="P-loop_NTPase"/>
</dbReference>
<feature type="domain" description="Nephrocystin 3-like N-terminal" evidence="2">
    <location>
        <begin position="268"/>
        <end position="439"/>
    </location>
</feature>
<evidence type="ECO:0008006" key="6">
    <source>
        <dbReference type="Google" id="ProtNLM"/>
    </source>
</evidence>
<comment type="caution">
    <text evidence="4">The sequence shown here is derived from an EMBL/GenBank/DDBJ whole genome shotgun (WGS) entry which is preliminary data.</text>
</comment>
<accession>A0AAE0N0D3</accession>